<organism evidence="2 3">
    <name type="scientific">Orbilia oligospora</name>
    <name type="common">Nematode-trapping fungus</name>
    <name type="synonym">Arthrobotrys oligospora</name>
    <dbReference type="NCBI Taxonomy" id="2813651"/>
    <lineage>
        <taxon>Eukaryota</taxon>
        <taxon>Fungi</taxon>
        <taxon>Dikarya</taxon>
        <taxon>Ascomycota</taxon>
        <taxon>Pezizomycotina</taxon>
        <taxon>Orbiliomycetes</taxon>
        <taxon>Orbiliales</taxon>
        <taxon>Orbiliaceae</taxon>
        <taxon>Orbilia</taxon>
    </lineage>
</organism>
<evidence type="ECO:0000256" key="1">
    <source>
        <dbReference type="SAM" id="MobiDB-lite"/>
    </source>
</evidence>
<gene>
    <name evidence="2" type="ORF">EYR41_000319</name>
</gene>
<accession>A0A7C8P6L4</accession>
<reference evidence="2 3" key="1">
    <citation type="submission" date="2019-03" db="EMBL/GenBank/DDBJ databases">
        <title>Nematode-trapping fungi genome.</title>
        <authorList>
            <person name="Vidal-Diez De Ulzurrun G."/>
        </authorList>
    </citation>
    <scope>NUCLEOTIDE SEQUENCE [LARGE SCALE GENOMIC DNA]</scope>
    <source>
        <strain evidence="2 3">TWF154</strain>
    </source>
</reference>
<evidence type="ECO:0000313" key="3">
    <source>
        <dbReference type="Proteomes" id="UP000297595"/>
    </source>
</evidence>
<dbReference type="Proteomes" id="UP000297595">
    <property type="component" value="Unassembled WGS sequence"/>
</dbReference>
<evidence type="ECO:0000313" key="2">
    <source>
        <dbReference type="EMBL" id="TGJ73212.1"/>
    </source>
</evidence>
<dbReference type="EMBL" id="SOZJ01000001">
    <property type="protein sequence ID" value="TGJ73212.1"/>
    <property type="molecule type" value="Genomic_DNA"/>
</dbReference>
<comment type="caution">
    <text evidence="2">The sequence shown here is derived from an EMBL/GenBank/DDBJ whole genome shotgun (WGS) entry which is preliminary data.</text>
</comment>
<feature type="compositionally biased region" description="Polar residues" evidence="1">
    <location>
        <begin position="1"/>
        <end position="18"/>
    </location>
</feature>
<feature type="region of interest" description="Disordered" evidence="1">
    <location>
        <begin position="1"/>
        <end position="21"/>
    </location>
</feature>
<protein>
    <submittedName>
        <fullName evidence="2">Uncharacterized protein</fullName>
    </submittedName>
</protein>
<dbReference type="AlphaFoldDB" id="A0A7C8P6L4"/>
<name>A0A7C8P6L4_ORBOL</name>
<sequence>MRLSASHSPNQVGNTNGRSRSKPIWWYRRQLGVKKKTKTSIPRTETFETIGQLSIASWKATAMARDGDWGRKTFLSPFPCITVVISSLHSAGIAISYVKQCTVIGEGIEGSFGKFEGA</sequence>
<proteinExistence type="predicted"/>